<accession>A0A414FZJ5</accession>
<dbReference type="HAMAP" id="MF_01217">
    <property type="entry name" value="Acyl_carrier"/>
    <property type="match status" value="1"/>
</dbReference>
<name>A0A414FZJ5_9ACTN</name>
<feature type="domain" description="Carrier" evidence="8">
    <location>
        <begin position="6"/>
        <end position="80"/>
    </location>
</feature>
<comment type="similarity">
    <text evidence="7">Belongs to the acyl carrier protein (ACP) family.</text>
</comment>
<evidence type="ECO:0000256" key="7">
    <source>
        <dbReference type="HAMAP-Rule" id="MF_01217"/>
    </source>
</evidence>
<evidence type="ECO:0000256" key="3">
    <source>
        <dbReference type="ARBA" id="ARBA00022553"/>
    </source>
</evidence>
<evidence type="ECO:0000256" key="1">
    <source>
        <dbReference type="ARBA" id="ARBA00022450"/>
    </source>
</evidence>
<dbReference type="RefSeq" id="WP_118271129.1">
    <property type="nucleotide sequence ID" value="NZ_QSJI01000001.1"/>
</dbReference>
<protein>
    <recommendedName>
        <fullName evidence="7">Acyl carrier protein</fullName>
        <shortName evidence="7">ACP</shortName>
    </recommendedName>
</protein>
<dbReference type="Proteomes" id="UP000286050">
    <property type="component" value="Unassembled WGS sequence"/>
</dbReference>
<organism evidence="9 10">
    <name type="scientific">Collinsella intestinalis</name>
    <dbReference type="NCBI Taxonomy" id="147207"/>
    <lineage>
        <taxon>Bacteria</taxon>
        <taxon>Bacillati</taxon>
        <taxon>Actinomycetota</taxon>
        <taxon>Coriobacteriia</taxon>
        <taxon>Coriobacteriales</taxon>
        <taxon>Coriobacteriaceae</taxon>
        <taxon>Collinsella</taxon>
    </lineage>
</organism>
<keyword evidence="3 7" id="KW-0597">Phosphoprotein</keyword>
<comment type="subcellular location">
    <subcellularLocation>
        <location evidence="7">Cytoplasm</location>
    </subcellularLocation>
</comment>
<keyword evidence="6 7" id="KW-0275">Fatty acid biosynthesis</keyword>
<comment type="pathway">
    <text evidence="7">Lipid metabolism; fatty acid biosynthesis.</text>
</comment>
<dbReference type="Pfam" id="PF00550">
    <property type="entry name" value="PP-binding"/>
    <property type="match status" value="1"/>
</dbReference>
<evidence type="ECO:0000256" key="2">
    <source>
        <dbReference type="ARBA" id="ARBA00022516"/>
    </source>
</evidence>
<dbReference type="GO" id="GO:0009245">
    <property type="term" value="P:lipid A biosynthetic process"/>
    <property type="evidence" value="ECO:0007669"/>
    <property type="project" value="TreeGrafter"/>
</dbReference>
<proteinExistence type="inferred from homology"/>
<dbReference type="PANTHER" id="PTHR20863">
    <property type="entry name" value="ACYL CARRIER PROTEIN"/>
    <property type="match status" value="1"/>
</dbReference>
<dbReference type="GO" id="GO:0005829">
    <property type="term" value="C:cytosol"/>
    <property type="evidence" value="ECO:0007669"/>
    <property type="project" value="TreeGrafter"/>
</dbReference>
<dbReference type="InterPro" id="IPR009081">
    <property type="entry name" value="PP-bd_ACP"/>
</dbReference>
<keyword evidence="1 7" id="KW-0596">Phosphopantetheine</keyword>
<dbReference type="InterPro" id="IPR003231">
    <property type="entry name" value="ACP"/>
</dbReference>
<dbReference type="GO" id="GO:0000036">
    <property type="term" value="F:acyl carrier activity"/>
    <property type="evidence" value="ECO:0007669"/>
    <property type="project" value="UniProtKB-UniRule"/>
</dbReference>
<evidence type="ECO:0000313" key="10">
    <source>
        <dbReference type="Proteomes" id="UP000286050"/>
    </source>
</evidence>
<sequence length="82" mass="8955">MALDRNDIFAKVCDIASDVLGVETDELSEATTFDDLDANSLDRLQLVTAMEDEFDIEIDDDKLMSINSVAEAIDAIAQTLGE</sequence>
<dbReference type="AlphaFoldDB" id="A0A414FZJ5"/>
<evidence type="ECO:0000256" key="5">
    <source>
        <dbReference type="ARBA" id="ARBA00023098"/>
    </source>
</evidence>
<evidence type="ECO:0000259" key="8">
    <source>
        <dbReference type="PROSITE" id="PS50075"/>
    </source>
</evidence>
<dbReference type="UniPathway" id="UPA00094"/>
<evidence type="ECO:0000313" key="9">
    <source>
        <dbReference type="EMBL" id="RHD57307.1"/>
    </source>
</evidence>
<dbReference type="PANTHER" id="PTHR20863:SF76">
    <property type="entry name" value="CARRIER DOMAIN-CONTAINING PROTEIN"/>
    <property type="match status" value="1"/>
</dbReference>
<comment type="PTM">
    <text evidence="7">4'-phosphopantetheine is transferred from CoA to a specific serine of apo-ACP by AcpS. This modification is essential for activity because fatty acids are bound in thioester linkage to the sulfhydryl of the prosthetic group.</text>
</comment>
<dbReference type="Gene3D" id="1.10.1200.10">
    <property type="entry name" value="ACP-like"/>
    <property type="match status" value="1"/>
</dbReference>
<dbReference type="SUPFAM" id="SSF47336">
    <property type="entry name" value="ACP-like"/>
    <property type="match status" value="1"/>
</dbReference>
<keyword evidence="4 7" id="KW-0276">Fatty acid metabolism</keyword>
<keyword evidence="7" id="KW-0963">Cytoplasm</keyword>
<feature type="modified residue" description="O-(pantetheine 4'-phosphoryl)serine" evidence="7">
    <location>
        <position position="40"/>
    </location>
</feature>
<comment type="function">
    <text evidence="7">Carrier of the growing fatty acid chain in fatty acid biosynthesis.</text>
</comment>
<comment type="caution">
    <text evidence="9">The sequence shown here is derived from an EMBL/GenBank/DDBJ whole genome shotgun (WGS) entry which is preliminary data.</text>
</comment>
<dbReference type="InterPro" id="IPR036736">
    <property type="entry name" value="ACP-like_sf"/>
</dbReference>
<dbReference type="GO" id="GO:0000035">
    <property type="term" value="F:acyl binding"/>
    <property type="evidence" value="ECO:0007669"/>
    <property type="project" value="TreeGrafter"/>
</dbReference>
<gene>
    <name evidence="7" type="primary">acpP</name>
    <name evidence="9" type="ORF">DW787_00180</name>
</gene>
<evidence type="ECO:0000256" key="4">
    <source>
        <dbReference type="ARBA" id="ARBA00022832"/>
    </source>
</evidence>
<keyword evidence="2 7" id="KW-0444">Lipid biosynthesis</keyword>
<dbReference type="PROSITE" id="PS50075">
    <property type="entry name" value="CARRIER"/>
    <property type="match status" value="1"/>
</dbReference>
<reference evidence="9 10" key="1">
    <citation type="submission" date="2018-08" db="EMBL/GenBank/DDBJ databases">
        <title>A genome reference for cultivated species of the human gut microbiota.</title>
        <authorList>
            <person name="Zou Y."/>
            <person name="Xue W."/>
            <person name="Luo G."/>
        </authorList>
    </citation>
    <scope>NUCLEOTIDE SEQUENCE [LARGE SCALE GENOMIC DNA]</scope>
    <source>
        <strain evidence="9 10">AM30-5LB</strain>
    </source>
</reference>
<dbReference type="EMBL" id="QSJI01000001">
    <property type="protein sequence ID" value="RHD57307.1"/>
    <property type="molecule type" value="Genomic_DNA"/>
</dbReference>
<evidence type="ECO:0000256" key="6">
    <source>
        <dbReference type="ARBA" id="ARBA00023160"/>
    </source>
</evidence>
<keyword evidence="5 7" id="KW-0443">Lipid metabolism</keyword>
<dbReference type="GO" id="GO:0016020">
    <property type="term" value="C:membrane"/>
    <property type="evidence" value="ECO:0007669"/>
    <property type="project" value="GOC"/>
</dbReference>